<dbReference type="Ensembl" id="ENSSSCT00000092882.1">
    <property type="protein sequence ID" value="ENSSSCP00000076016.1"/>
    <property type="gene ID" value="ENSSSCG00000060307.1"/>
</dbReference>
<organism evidence="2 3">
    <name type="scientific">Sus scrofa</name>
    <name type="common">Pig</name>
    <dbReference type="NCBI Taxonomy" id="9823"/>
    <lineage>
        <taxon>Eukaryota</taxon>
        <taxon>Metazoa</taxon>
        <taxon>Chordata</taxon>
        <taxon>Craniata</taxon>
        <taxon>Vertebrata</taxon>
        <taxon>Euteleostomi</taxon>
        <taxon>Mammalia</taxon>
        <taxon>Eutheria</taxon>
        <taxon>Laurasiatheria</taxon>
        <taxon>Artiodactyla</taxon>
        <taxon>Suina</taxon>
        <taxon>Suidae</taxon>
        <taxon>Sus</taxon>
    </lineage>
</organism>
<reference evidence="2" key="3">
    <citation type="submission" date="2025-09" db="UniProtKB">
        <authorList>
            <consortium name="Ensembl"/>
        </authorList>
    </citation>
    <scope>IDENTIFICATION</scope>
</reference>
<evidence type="ECO:0000313" key="3">
    <source>
        <dbReference type="Proteomes" id="UP000008227"/>
    </source>
</evidence>
<dbReference type="Pfam" id="PF01352">
    <property type="entry name" value="KRAB"/>
    <property type="match status" value="1"/>
</dbReference>
<accession>A0A8W4FAZ2</accession>
<name>A0A8W4FAZ2_PIG</name>
<dbReference type="AlphaFoldDB" id="A0A8W4FAZ2"/>
<dbReference type="SUPFAM" id="SSF109640">
    <property type="entry name" value="KRAB domain (Kruppel-associated box)"/>
    <property type="match status" value="1"/>
</dbReference>
<dbReference type="SMART" id="SM00349">
    <property type="entry name" value="KRAB"/>
    <property type="match status" value="1"/>
</dbReference>
<feature type="domain" description="KRAB" evidence="1">
    <location>
        <begin position="13"/>
        <end position="84"/>
    </location>
</feature>
<dbReference type="InterPro" id="IPR001909">
    <property type="entry name" value="KRAB"/>
</dbReference>
<protein>
    <recommendedName>
        <fullName evidence="1">KRAB domain-containing protein</fullName>
    </recommendedName>
</protein>
<dbReference type="InterPro" id="IPR050169">
    <property type="entry name" value="Krueppel_C2H2_ZnF"/>
</dbReference>
<reference evidence="2" key="1">
    <citation type="journal article" date="2020" name="Gigascience">
        <title>An improved pig reference genome sequence to enable pig genetics and genomics research.</title>
        <authorList>
            <person name="Warr A."/>
            <person name="Affara N."/>
            <person name="Aken B."/>
            <person name="Beiki H."/>
            <person name="Bickhart D.M."/>
            <person name="Billis K."/>
            <person name="Chow W."/>
            <person name="Eory L."/>
            <person name="Finlayson H.A."/>
            <person name="Flicek P."/>
            <person name="Giron C.G."/>
            <person name="Griffin D.K."/>
            <person name="Hall R."/>
            <person name="Hannum G."/>
            <person name="Hourlier T."/>
            <person name="Howe K."/>
            <person name="Hume D.A."/>
            <person name="Izuogu O."/>
            <person name="Kim K."/>
            <person name="Koren S."/>
            <person name="Liu H."/>
            <person name="Manchanda N."/>
            <person name="Martin F.J."/>
            <person name="Nonneman D.J."/>
            <person name="O'Connor R.E."/>
            <person name="Phillippy A.M."/>
            <person name="Rohrer G.A."/>
            <person name="Rosen B.D."/>
            <person name="Rund L.A."/>
            <person name="Sargent C.A."/>
            <person name="Schook L.B."/>
            <person name="Schroeder S.G."/>
            <person name="Schwartz A.S."/>
            <person name="Skinner B.M."/>
            <person name="Talbot R."/>
            <person name="Tseng E."/>
            <person name="Tuggle C.K."/>
            <person name="Watson M."/>
            <person name="Smith T.P.L."/>
            <person name="Archibald A.L."/>
        </authorList>
    </citation>
    <scope>NUCLEOTIDE SEQUENCE [LARGE SCALE GENOMIC DNA]</scope>
    <source>
        <strain evidence="2">Duroc</strain>
    </source>
</reference>
<dbReference type="PANTHER" id="PTHR23232:SF159">
    <property type="entry name" value="KRAB DOMAIN-CONTAINING PROTEIN"/>
    <property type="match status" value="1"/>
</dbReference>
<dbReference type="GO" id="GO:0006355">
    <property type="term" value="P:regulation of DNA-templated transcription"/>
    <property type="evidence" value="ECO:0007669"/>
    <property type="project" value="InterPro"/>
</dbReference>
<dbReference type="PROSITE" id="PS50805">
    <property type="entry name" value="KRAB"/>
    <property type="match status" value="1"/>
</dbReference>
<proteinExistence type="predicted"/>
<sequence>MLRAAAAPWQGSVTFEDVAVNFSWEEWCLLDEVQIPLYLDVMLENLALVPKLGKSLTAPTPFQVSNLSTSTVASVFCSFHKYFF</sequence>
<evidence type="ECO:0000313" key="2">
    <source>
        <dbReference type="Ensembl" id="ENSSSCP00000076016.1"/>
    </source>
</evidence>
<dbReference type="PANTHER" id="PTHR23232">
    <property type="entry name" value="KRAB DOMAIN C2H2 ZINC FINGER"/>
    <property type="match status" value="1"/>
</dbReference>
<keyword evidence="3" id="KW-1185">Reference proteome</keyword>
<evidence type="ECO:0000259" key="1">
    <source>
        <dbReference type="PROSITE" id="PS50805"/>
    </source>
</evidence>
<dbReference type="Proteomes" id="UP000008227">
    <property type="component" value="Chromosome 6"/>
</dbReference>
<dbReference type="Gene3D" id="6.10.140.140">
    <property type="match status" value="1"/>
</dbReference>
<dbReference type="GeneTree" id="ENSGT01150000287078"/>
<dbReference type="InterPro" id="IPR036051">
    <property type="entry name" value="KRAB_dom_sf"/>
</dbReference>
<dbReference type="CDD" id="cd07765">
    <property type="entry name" value="KRAB_A-box"/>
    <property type="match status" value="1"/>
</dbReference>
<reference evidence="2" key="2">
    <citation type="submission" date="2025-08" db="UniProtKB">
        <authorList>
            <consortium name="Ensembl"/>
        </authorList>
    </citation>
    <scope>IDENTIFICATION</scope>
</reference>